<sequence>MSSILNNVENILRSASRIKNLLPNVRSNNRGRDEKPSYKDDYETSQSSTSTSSSSSTMTKRKFVKTTEHLSKDPIDFSGDFDFVECLGDREDFNLTMQQPQKIAYDRQNNLIFVAENRHIIRIFVFNATTLDFLYNFELKELDFAIDALEVDPKGDGIIVLQKTKLHKISIDGRQRKWAVTLDSDMKDCTIDENGKIYCARDSLYSGIQQPSVCVVDSSNGKVLANVGQDMSGYCVAQKVSCICLNKDGNICLSNSYTSELTILKPNGKVVGTQQLPKLGAIESLKFDKNSNCIYAGYRNMNTCESNAIVIVHPDGSETMFNGNTIPNLGKAKNQHKFQGTYMDLTINSTTGQLLLTNRIPDISYETVLVFK</sequence>
<dbReference type="RefSeq" id="XP_002677042.1">
    <property type="nucleotide sequence ID" value="XM_002676996.1"/>
</dbReference>
<feature type="compositionally biased region" description="Basic and acidic residues" evidence="1">
    <location>
        <begin position="30"/>
        <end position="42"/>
    </location>
</feature>
<dbReference type="VEuPathDB" id="AmoebaDB:NAEGRDRAFT_49274"/>
<dbReference type="GeneID" id="8848108"/>
<dbReference type="InParanoid" id="D2VG72"/>
<organism evidence="3">
    <name type="scientific">Naegleria gruberi</name>
    <name type="common">Amoeba</name>
    <dbReference type="NCBI Taxonomy" id="5762"/>
    <lineage>
        <taxon>Eukaryota</taxon>
        <taxon>Discoba</taxon>
        <taxon>Heterolobosea</taxon>
        <taxon>Tetramitia</taxon>
        <taxon>Eutetramitia</taxon>
        <taxon>Vahlkampfiidae</taxon>
        <taxon>Naegleria</taxon>
    </lineage>
</organism>
<protein>
    <submittedName>
        <fullName evidence="2">Predicted protein</fullName>
    </submittedName>
</protein>
<dbReference type="KEGG" id="ngr:NAEGRDRAFT_49274"/>
<dbReference type="Gene3D" id="2.120.10.30">
    <property type="entry name" value="TolB, C-terminal domain"/>
    <property type="match status" value="1"/>
</dbReference>
<dbReference type="EMBL" id="GG738869">
    <property type="protein sequence ID" value="EFC44298.1"/>
    <property type="molecule type" value="Genomic_DNA"/>
</dbReference>
<dbReference type="InterPro" id="IPR011042">
    <property type="entry name" value="6-blade_b-propeller_TolB-like"/>
</dbReference>
<reference evidence="2 3" key="1">
    <citation type="journal article" date="2010" name="Cell">
        <title>The genome of Naegleria gruberi illuminates early eukaryotic versatility.</title>
        <authorList>
            <person name="Fritz-Laylin L.K."/>
            <person name="Prochnik S.E."/>
            <person name="Ginger M.L."/>
            <person name="Dacks J.B."/>
            <person name="Carpenter M.L."/>
            <person name="Field M.C."/>
            <person name="Kuo A."/>
            <person name="Paredez A."/>
            <person name="Chapman J."/>
            <person name="Pham J."/>
            <person name="Shu S."/>
            <person name="Neupane R."/>
            <person name="Cipriano M."/>
            <person name="Mancuso J."/>
            <person name="Tu H."/>
            <person name="Salamov A."/>
            <person name="Lindquist E."/>
            <person name="Shapiro H."/>
            <person name="Lucas S."/>
            <person name="Grigoriev I.V."/>
            <person name="Cande W.Z."/>
            <person name="Fulton C."/>
            <person name="Rokhsar D.S."/>
            <person name="Dawson S.C."/>
        </authorList>
    </citation>
    <scope>NUCLEOTIDE SEQUENCE [LARGE SCALE GENOMIC DNA]</scope>
    <source>
        <strain evidence="2 3">NEG-M</strain>
    </source>
</reference>
<dbReference type="Proteomes" id="UP000006671">
    <property type="component" value="Unassembled WGS sequence"/>
</dbReference>
<gene>
    <name evidence="2" type="ORF">NAEGRDRAFT_49274</name>
</gene>
<dbReference type="AlphaFoldDB" id="D2VG72"/>
<proteinExistence type="predicted"/>
<evidence type="ECO:0000313" key="2">
    <source>
        <dbReference type="EMBL" id="EFC44298.1"/>
    </source>
</evidence>
<dbReference type="SUPFAM" id="SSF50969">
    <property type="entry name" value="YVTN repeat-like/Quinoprotein amine dehydrogenase"/>
    <property type="match status" value="1"/>
</dbReference>
<accession>D2VG72</accession>
<evidence type="ECO:0000313" key="3">
    <source>
        <dbReference type="Proteomes" id="UP000006671"/>
    </source>
</evidence>
<dbReference type="InterPro" id="IPR011044">
    <property type="entry name" value="Quino_amine_DH_bsu"/>
</dbReference>
<keyword evidence="3" id="KW-1185">Reference proteome</keyword>
<feature type="compositionally biased region" description="Low complexity" evidence="1">
    <location>
        <begin position="44"/>
        <end position="57"/>
    </location>
</feature>
<evidence type="ECO:0000256" key="1">
    <source>
        <dbReference type="SAM" id="MobiDB-lite"/>
    </source>
</evidence>
<name>D2VG72_NAEGR</name>
<feature type="region of interest" description="Disordered" evidence="1">
    <location>
        <begin position="23"/>
        <end position="58"/>
    </location>
</feature>